<organism evidence="1 2">
    <name type="scientific">Lecanicillium saksenae</name>
    <dbReference type="NCBI Taxonomy" id="468837"/>
    <lineage>
        <taxon>Eukaryota</taxon>
        <taxon>Fungi</taxon>
        <taxon>Dikarya</taxon>
        <taxon>Ascomycota</taxon>
        <taxon>Pezizomycotina</taxon>
        <taxon>Sordariomycetes</taxon>
        <taxon>Hypocreomycetidae</taxon>
        <taxon>Hypocreales</taxon>
        <taxon>Cordycipitaceae</taxon>
        <taxon>Lecanicillium</taxon>
    </lineage>
</organism>
<dbReference type="Proteomes" id="UP001148737">
    <property type="component" value="Unassembled WGS sequence"/>
</dbReference>
<proteinExistence type="predicted"/>
<keyword evidence="2" id="KW-1185">Reference proteome</keyword>
<dbReference type="EMBL" id="JANAKD010000321">
    <property type="protein sequence ID" value="KAJ3495025.1"/>
    <property type="molecule type" value="Genomic_DNA"/>
</dbReference>
<reference evidence="1" key="1">
    <citation type="submission" date="2022-07" db="EMBL/GenBank/DDBJ databases">
        <title>Genome Sequence of Lecanicillium saksenae.</title>
        <authorList>
            <person name="Buettner E."/>
        </authorList>
    </citation>
    <scope>NUCLEOTIDE SEQUENCE</scope>
    <source>
        <strain evidence="1">VT-O1</strain>
    </source>
</reference>
<evidence type="ECO:0000313" key="1">
    <source>
        <dbReference type="EMBL" id="KAJ3495025.1"/>
    </source>
</evidence>
<name>A0ACC1QZA1_9HYPO</name>
<protein>
    <submittedName>
        <fullName evidence="1">Uncharacterized protein</fullName>
    </submittedName>
</protein>
<accession>A0ACC1QZA1</accession>
<evidence type="ECO:0000313" key="2">
    <source>
        <dbReference type="Proteomes" id="UP001148737"/>
    </source>
</evidence>
<sequence length="72" mass="7273">MRDDATSHRSGVGGGTRDEVEGAGGQTGLPENRTDGPQGLGAQLGALKDNGIAGGEGPDNGAETEREWFGYA</sequence>
<gene>
    <name evidence="1" type="ORF">NLG97_g3689</name>
</gene>
<comment type="caution">
    <text evidence="1">The sequence shown here is derived from an EMBL/GenBank/DDBJ whole genome shotgun (WGS) entry which is preliminary data.</text>
</comment>